<evidence type="ECO:0000256" key="1">
    <source>
        <dbReference type="SAM" id="MobiDB-lite"/>
    </source>
</evidence>
<dbReference type="RefSeq" id="WP_153460732.1">
    <property type="nucleotide sequence ID" value="NZ_WBOF01000001.1"/>
</dbReference>
<feature type="compositionally biased region" description="Low complexity" evidence="1">
    <location>
        <begin position="148"/>
        <end position="164"/>
    </location>
</feature>
<gene>
    <name evidence="2" type="ORF">F7Q99_08480</name>
</gene>
<evidence type="ECO:0000313" key="3">
    <source>
        <dbReference type="Proteomes" id="UP000450000"/>
    </source>
</evidence>
<sequence length="311" mass="32565">MPGAAGLVPRPRRGADGDGDSAAEAGSPGDRTAARVRAALAERLRTAYDQGRSIAELADACRRPVSEVRTLLGENTPAGQELGLPRSPVPAVPAVPVQGMRSVPILRTAREEVRTVATRRPSPSRRLRQMHPQAVVTGPDAAERETAARAGATRDGAASSRTVRASAARGSAMLSMAEPAGFARSLTARQPSADSEAAHADTPLGILIGGGPHPTEAVGRPEERAPVRVTAESVRIGRGTSLVVLPSWRPAIAVSVPTEQLLSATGLAFEQLAGAQLTVLINPGALHDRELDLHDWQAGRGRRSGRPYQRP</sequence>
<proteinExistence type="predicted"/>
<feature type="compositionally biased region" description="Low complexity" evidence="1">
    <location>
        <begin position="20"/>
        <end position="34"/>
    </location>
</feature>
<dbReference type="AlphaFoldDB" id="A0A6N7KNL7"/>
<protein>
    <submittedName>
        <fullName evidence="2">Uncharacterized protein</fullName>
    </submittedName>
</protein>
<feature type="region of interest" description="Disordered" evidence="1">
    <location>
        <begin position="131"/>
        <end position="164"/>
    </location>
</feature>
<evidence type="ECO:0000313" key="2">
    <source>
        <dbReference type="EMBL" id="MQS12325.1"/>
    </source>
</evidence>
<reference evidence="2 3" key="1">
    <citation type="submission" date="2019-09" db="EMBL/GenBank/DDBJ databases">
        <title>Genome Sequences of Streptomyces kaniharaensis ATCC 21070.</title>
        <authorList>
            <person name="Zhu W."/>
            <person name="De Crecy-Lagard V."/>
            <person name="Richards N.G."/>
        </authorList>
    </citation>
    <scope>NUCLEOTIDE SEQUENCE [LARGE SCALE GENOMIC DNA]</scope>
    <source>
        <strain evidence="2 3">SF-557</strain>
    </source>
</reference>
<organism evidence="2 3">
    <name type="scientific">Streptomyces kaniharaensis</name>
    <dbReference type="NCBI Taxonomy" id="212423"/>
    <lineage>
        <taxon>Bacteria</taxon>
        <taxon>Bacillati</taxon>
        <taxon>Actinomycetota</taxon>
        <taxon>Actinomycetes</taxon>
        <taxon>Kitasatosporales</taxon>
        <taxon>Streptomycetaceae</taxon>
        <taxon>Streptomyces</taxon>
    </lineage>
</organism>
<comment type="caution">
    <text evidence="2">The sequence shown here is derived from an EMBL/GenBank/DDBJ whole genome shotgun (WGS) entry which is preliminary data.</text>
</comment>
<feature type="region of interest" description="Disordered" evidence="1">
    <location>
        <begin position="1"/>
        <end position="34"/>
    </location>
</feature>
<keyword evidence="3" id="KW-1185">Reference proteome</keyword>
<dbReference type="EMBL" id="WBOF01000001">
    <property type="protein sequence ID" value="MQS12325.1"/>
    <property type="molecule type" value="Genomic_DNA"/>
</dbReference>
<accession>A0A6N7KNL7</accession>
<dbReference type="OrthoDB" id="3872506at2"/>
<dbReference type="Proteomes" id="UP000450000">
    <property type="component" value="Unassembled WGS sequence"/>
</dbReference>
<name>A0A6N7KNL7_9ACTN</name>